<reference evidence="1 2" key="1">
    <citation type="submission" date="2019-05" db="EMBL/GenBank/DDBJ databases">
        <authorList>
            <person name="Lee S.D."/>
        </authorList>
    </citation>
    <scope>NUCLEOTIDE SEQUENCE [LARGE SCALE GENOMIC DNA]</scope>
    <source>
        <strain evidence="1 2">C5-26</strain>
    </source>
</reference>
<sequence length="76" mass="8190">MSGPVDTEKRSVSMPAAICEAVRARVGSRGFSTYVVGAVSRQLQQDALDDILAHVEETHGPVEEAEVGEIMHRLAQ</sequence>
<dbReference type="EMBL" id="VCQV01000002">
    <property type="protein sequence ID" value="TWP38673.1"/>
    <property type="molecule type" value="Genomic_DNA"/>
</dbReference>
<name>A0A563E8U5_9MICO</name>
<accession>A0A563E8U5</accession>
<dbReference type="RefSeq" id="WP_146315076.1">
    <property type="nucleotide sequence ID" value="NZ_VCQV01000002.1"/>
</dbReference>
<dbReference type="OrthoDB" id="3216306at2"/>
<organism evidence="1 2">
    <name type="scientific">Leekyejoonella antrihumi</name>
    <dbReference type="NCBI Taxonomy" id="1660198"/>
    <lineage>
        <taxon>Bacteria</taxon>
        <taxon>Bacillati</taxon>
        <taxon>Actinomycetota</taxon>
        <taxon>Actinomycetes</taxon>
        <taxon>Micrococcales</taxon>
        <taxon>Dermacoccaceae</taxon>
        <taxon>Leekyejoonella</taxon>
    </lineage>
</organism>
<evidence type="ECO:0000313" key="2">
    <source>
        <dbReference type="Proteomes" id="UP000320244"/>
    </source>
</evidence>
<comment type="caution">
    <text evidence="1">The sequence shown here is derived from an EMBL/GenBank/DDBJ whole genome shotgun (WGS) entry which is preliminary data.</text>
</comment>
<protein>
    <submittedName>
        <fullName evidence="1">CopG family transcriptional regulator</fullName>
    </submittedName>
</protein>
<evidence type="ECO:0000313" key="1">
    <source>
        <dbReference type="EMBL" id="TWP38673.1"/>
    </source>
</evidence>
<proteinExistence type="predicted"/>
<gene>
    <name evidence="1" type="ORF">FGL98_02510</name>
</gene>
<dbReference type="AlphaFoldDB" id="A0A563E8U5"/>
<keyword evidence="2" id="KW-1185">Reference proteome</keyword>
<reference evidence="1 2" key="2">
    <citation type="submission" date="2019-08" db="EMBL/GenBank/DDBJ databases">
        <title>Jejuicoccus antrihumi gen. nov., sp. nov., a new member of the family Dermacoccaceae isolated from a cave.</title>
        <authorList>
            <person name="Schumann P."/>
            <person name="Kim I.S."/>
        </authorList>
    </citation>
    <scope>NUCLEOTIDE SEQUENCE [LARGE SCALE GENOMIC DNA]</scope>
    <source>
        <strain evidence="1 2">C5-26</strain>
    </source>
</reference>
<dbReference type="Proteomes" id="UP000320244">
    <property type="component" value="Unassembled WGS sequence"/>
</dbReference>